<reference evidence="4" key="1">
    <citation type="submission" date="2022-11" db="UniProtKB">
        <authorList>
            <consortium name="WormBaseParasite"/>
        </authorList>
    </citation>
    <scope>IDENTIFICATION</scope>
</reference>
<dbReference type="InterPro" id="IPR001609">
    <property type="entry name" value="Myosin_head_motor_dom-like"/>
</dbReference>
<evidence type="ECO:0000256" key="1">
    <source>
        <dbReference type="PROSITE-ProRule" id="PRU00782"/>
    </source>
</evidence>
<protein>
    <submittedName>
        <fullName evidence="4">Myosin motor domain-containing protein</fullName>
    </submittedName>
</protein>
<dbReference type="Proteomes" id="UP000887564">
    <property type="component" value="Unplaced"/>
</dbReference>
<dbReference type="GO" id="GO:0005524">
    <property type="term" value="F:ATP binding"/>
    <property type="evidence" value="ECO:0007669"/>
    <property type="project" value="InterPro"/>
</dbReference>
<keyword evidence="1" id="KW-0505">Motor protein</keyword>
<dbReference type="InterPro" id="IPR027417">
    <property type="entry name" value="P-loop_NTPase"/>
</dbReference>
<dbReference type="AlphaFoldDB" id="A0A914RIS7"/>
<comment type="similarity">
    <text evidence="1">Belongs to the TRAFAC class myosin-kinesin ATPase superfamily. Myosin family.</text>
</comment>
<dbReference type="Pfam" id="PF00063">
    <property type="entry name" value="Myosin_head"/>
    <property type="match status" value="1"/>
</dbReference>
<evidence type="ECO:0000259" key="2">
    <source>
        <dbReference type="PROSITE" id="PS51456"/>
    </source>
</evidence>
<dbReference type="PROSITE" id="PS51456">
    <property type="entry name" value="MYOSIN_MOTOR"/>
    <property type="match status" value="1"/>
</dbReference>
<keyword evidence="1" id="KW-0009">Actin-binding</keyword>
<dbReference type="WBParaSite" id="PEQ_0000469701-mRNA-1">
    <property type="protein sequence ID" value="PEQ_0000469701-mRNA-1"/>
    <property type="gene ID" value="PEQ_0000469701"/>
</dbReference>
<dbReference type="GO" id="GO:0016459">
    <property type="term" value="C:myosin complex"/>
    <property type="evidence" value="ECO:0007669"/>
    <property type="project" value="UniProtKB-KW"/>
</dbReference>
<name>A0A914RIS7_PAREQ</name>
<dbReference type="Gene3D" id="1.20.120.720">
    <property type="entry name" value="Myosin VI head, motor domain, U50 subdomain"/>
    <property type="match status" value="1"/>
</dbReference>
<feature type="domain" description="Myosin motor" evidence="2">
    <location>
        <begin position="1"/>
        <end position="77"/>
    </location>
</feature>
<dbReference type="GO" id="GO:0003774">
    <property type="term" value="F:cytoskeletal motor activity"/>
    <property type="evidence" value="ECO:0007669"/>
    <property type="project" value="InterPro"/>
</dbReference>
<keyword evidence="3" id="KW-1185">Reference proteome</keyword>
<evidence type="ECO:0000313" key="4">
    <source>
        <dbReference type="WBParaSite" id="PEQ_0000469701-mRNA-1"/>
    </source>
</evidence>
<sequence>MYVFTVLQKSDLHDGLVDDYADFQKLRSALLSIGLNANDLNNVFQIIAALLHLGNVHFVDNADDRKGIQICGLSYAK</sequence>
<organism evidence="3 4">
    <name type="scientific">Parascaris equorum</name>
    <name type="common">Equine roundworm</name>
    <dbReference type="NCBI Taxonomy" id="6256"/>
    <lineage>
        <taxon>Eukaryota</taxon>
        <taxon>Metazoa</taxon>
        <taxon>Ecdysozoa</taxon>
        <taxon>Nematoda</taxon>
        <taxon>Chromadorea</taxon>
        <taxon>Rhabditida</taxon>
        <taxon>Spirurina</taxon>
        <taxon>Ascaridomorpha</taxon>
        <taxon>Ascaridoidea</taxon>
        <taxon>Ascarididae</taxon>
        <taxon>Parascaris</taxon>
    </lineage>
</organism>
<dbReference type="Gene3D" id="1.10.10.820">
    <property type="match status" value="1"/>
</dbReference>
<proteinExistence type="inferred from homology"/>
<dbReference type="GO" id="GO:0003779">
    <property type="term" value="F:actin binding"/>
    <property type="evidence" value="ECO:0007669"/>
    <property type="project" value="UniProtKB-KW"/>
</dbReference>
<accession>A0A914RIS7</accession>
<comment type="caution">
    <text evidence="1">Lacks conserved residue(s) required for the propagation of feature annotation.</text>
</comment>
<dbReference type="SUPFAM" id="SSF52540">
    <property type="entry name" value="P-loop containing nucleoside triphosphate hydrolases"/>
    <property type="match status" value="1"/>
</dbReference>
<keyword evidence="1" id="KW-0518">Myosin</keyword>
<evidence type="ECO:0000313" key="3">
    <source>
        <dbReference type="Proteomes" id="UP000887564"/>
    </source>
</evidence>